<evidence type="ECO:0000313" key="2">
    <source>
        <dbReference type="EMBL" id="KAF2817927.1"/>
    </source>
</evidence>
<keyword evidence="3" id="KW-1185">Reference proteome</keyword>
<organism evidence="2">
    <name type="scientific">Mytilinidion resinicola</name>
    <dbReference type="NCBI Taxonomy" id="574789"/>
    <lineage>
        <taxon>Eukaryota</taxon>
        <taxon>Fungi</taxon>
        <taxon>Dikarya</taxon>
        <taxon>Ascomycota</taxon>
        <taxon>Pezizomycotina</taxon>
        <taxon>Dothideomycetes</taxon>
        <taxon>Pleosporomycetidae</taxon>
        <taxon>Mytilinidiales</taxon>
        <taxon>Mytilinidiaceae</taxon>
        <taxon>Mytilinidion</taxon>
    </lineage>
</organism>
<reference evidence="2 4" key="1">
    <citation type="journal article" date="2020" name="Stud. Mycol.">
        <title>101 Dothideomycetes genomes: a test case for predicting lifestyles and emergence of pathogens.</title>
        <authorList>
            <person name="Haridas S."/>
            <person name="Albert R."/>
            <person name="Binder M."/>
            <person name="Bloem J."/>
            <person name="Labutti K."/>
            <person name="Salamov A."/>
            <person name="Andreopoulos B."/>
            <person name="Baker S."/>
            <person name="Barry K."/>
            <person name="Bills G."/>
            <person name="Bluhm B."/>
            <person name="Cannon C."/>
            <person name="Castanera R."/>
            <person name="Culley D."/>
            <person name="Daum C."/>
            <person name="Ezra D."/>
            <person name="Gonzalez J."/>
            <person name="Henrissat B."/>
            <person name="Kuo A."/>
            <person name="Liang C."/>
            <person name="Lipzen A."/>
            <person name="Lutzoni F."/>
            <person name="Magnuson J."/>
            <person name="Mondo S."/>
            <person name="Nolan M."/>
            <person name="Ohm R."/>
            <person name="Pangilinan J."/>
            <person name="Park H.-J."/>
            <person name="Ramirez L."/>
            <person name="Alfaro M."/>
            <person name="Sun H."/>
            <person name="Tritt A."/>
            <person name="Yoshinaga Y."/>
            <person name="Zwiers L.-H."/>
            <person name="Turgeon B."/>
            <person name="Goodwin S."/>
            <person name="Spatafora J."/>
            <person name="Crous P."/>
            <person name="Grigoriev I."/>
        </authorList>
    </citation>
    <scope>NUCLEOTIDE SEQUENCE</scope>
    <source>
        <strain evidence="2 4">CBS 304.34</strain>
    </source>
</reference>
<proteinExistence type="predicted"/>
<dbReference type="RefSeq" id="XP_033584891.1">
    <property type="nucleotide sequence ID" value="XM_033724824.1"/>
</dbReference>
<evidence type="ECO:0000313" key="3">
    <source>
        <dbReference type="Proteomes" id="UP000504636"/>
    </source>
</evidence>
<reference evidence="4" key="3">
    <citation type="submission" date="2025-04" db="UniProtKB">
        <authorList>
            <consortium name="RefSeq"/>
        </authorList>
    </citation>
    <scope>IDENTIFICATION</scope>
    <source>
        <strain evidence="4">CBS 304.34</strain>
    </source>
</reference>
<dbReference type="GeneID" id="54465717"/>
<dbReference type="Proteomes" id="UP000504636">
    <property type="component" value="Unplaced"/>
</dbReference>
<accession>A0A6A6ZCK3</accession>
<feature type="transmembrane region" description="Helical" evidence="1">
    <location>
        <begin position="6"/>
        <end position="27"/>
    </location>
</feature>
<evidence type="ECO:0000313" key="4">
    <source>
        <dbReference type="RefSeq" id="XP_033584891.1"/>
    </source>
</evidence>
<keyword evidence="1" id="KW-1133">Transmembrane helix</keyword>
<reference evidence="4" key="2">
    <citation type="submission" date="2020-04" db="EMBL/GenBank/DDBJ databases">
        <authorList>
            <consortium name="NCBI Genome Project"/>
        </authorList>
    </citation>
    <scope>NUCLEOTIDE SEQUENCE</scope>
    <source>
        <strain evidence="4">CBS 304.34</strain>
    </source>
</reference>
<sequence length="68" mass="7455">MAYDAPSLILAAFFAGVALPFIIYRIWKAVRANADEPESVQFITTYLDMADSKETYPGLKLGGAQRVA</sequence>
<dbReference type="AlphaFoldDB" id="A0A6A6ZCK3"/>
<keyword evidence="1" id="KW-0472">Membrane</keyword>
<protein>
    <submittedName>
        <fullName evidence="2 4">Uncharacterized protein</fullName>
    </submittedName>
</protein>
<gene>
    <name evidence="2 4" type="ORF">BDZ99DRAFT_514150</name>
</gene>
<keyword evidence="1" id="KW-0812">Transmembrane</keyword>
<name>A0A6A6ZCK3_9PEZI</name>
<evidence type="ECO:0000256" key="1">
    <source>
        <dbReference type="SAM" id="Phobius"/>
    </source>
</evidence>
<dbReference type="EMBL" id="MU003692">
    <property type="protein sequence ID" value="KAF2817927.1"/>
    <property type="molecule type" value="Genomic_DNA"/>
</dbReference>